<sequence length="230" mass="26467">IKIIESSLSIHYNQFYKVPSPENLIIGLHYRGYSASDIEIKYSNYLYSIFQFLQTTSTSLNSEDYKTPKGNHVLKQDYSSAIENINSYLIYEFQSLQATKTNDADCITFRMNEINMLYDTIENIKLQLKELRVLVEASVKESEDLLKKFAHSEEDLKIPTRVENDKIRKEFDDLDNFYKFGEHIIINGGVHCINGPEYLWLETGLDDKASIDFPVNDGNSMVEMTGADGL</sequence>
<reference evidence="1" key="1">
    <citation type="submission" date="2021-06" db="EMBL/GenBank/DDBJ databases">
        <authorList>
            <person name="Kallberg Y."/>
            <person name="Tangrot J."/>
            <person name="Rosling A."/>
        </authorList>
    </citation>
    <scope>NUCLEOTIDE SEQUENCE</scope>
    <source>
        <strain evidence="1">MA453B</strain>
    </source>
</reference>
<dbReference type="EMBL" id="CAJVPY010028506">
    <property type="protein sequence ID" value="CAG8792778.1"/>
    <property type="molecule type" value="Genomic_DNA"/>
</dbReference>
<dbReference type="Proteomes" id="UP000789405">
    <property type="component" value="Unassembled WGS sequence"/>
</dbReference>
<dbReference type="AlphaFoldDB" id="A0A9N9JTD2"/>
<proteinExistence type="predicted"/>
<name>A0A9N9JTD2_9GLOM</name>
<organism evidence="1 2">
    <name type="scientific">Dentiscutata erythropus</name>
    <dbReference type="NCBI Taxonomy" id="1348616"/>
    <lineage>
        <taxon>Eukaryota</taxon>
        <taxon>Fungi</taxon>
        <taxon>Fungi incertae sedis</taxon>
        <taxon>Mucoromycota</taxon>
        <taxon>Glomeromycotina</taxon>
        <taxon>Glomeromycetes</taxon>
        <taxon>Diversisporales</taxon>
        <taxon>Gigasporaceae</taxon>
        <taxon>Dentiscutata</taxon>
    </lineage>
</organism>
<accession>A0A9N9JTD2</accession>
<feature type="non-terminal residue" evidence="1">
    <location>
        <position position="230"/>
    </location>
</feature>
<dbReference type="OrthoDB" id="2418269at2759"/>
<gene>
    <name evidence="1" type="ORF">DERYTH_LOCUS21760</name>
</gene>
<protein>
    <submittedName>
        <fullName evidence="1">2784_t:CDS:1</fullName>
    </submittedName>
</protein>
<comment type="caution">
    <text evidence="1">The sequence shown here is derived from an EMBL/GenBank/DDBJ whole genome shotgun (WGS) entry which is preliminary data.</text>
</comment>
<keyword evidence="2" id="KW-1185">Reference proteome</keyword>
<evidence type="ECO:0000313" key="1">
    <source>
        <dbReference type="EMBL" id="CAG8792778.1"/>
    </source>
</evidence>
<evidence type="ECO:0000313" key="2">
    <source>
        <dbReference type="Proteomes" id="UP000789405"/>
    </source>
</evidence>